<evidence type="ECO:0000256" key="3">
    <source>
        <dbReference type="SAM" id="SignalP"/>
    </source>
</evidence>
<keyword evidence="2" id="KW-0812">Transmembrane</keyword>
<dbReference type="AlphaFoldDB" id="A0A1V9YPQ4"/>
<evidence type="ECO:0008006" key="6">
    <source>
        <dbReference type="Google" id="ProtNLM"/>
    </source>
</evidence>
<feature type="region of interest" description="Disordered" evidence="1">
    <location>
        <begin position="29"/>
        <end position="55"/>
    </location>
</feature>
<feature type="compositionally biased region" description="Low complexity" evidence="1">
    <location>
        <begin position="29"/>
        <end position="38"/>
    </location>
</feature>
<evidence type="ECO:0000313" key="4">
    <source>
        <dbReference type="EMBL" id="OQR87684.1"/>
    </source>
</evidence>
<sequence length="102" mass="10280">MKVLSATTTTLLVALLAAVLAHNVAPSTATAAATPAPADGGWITLSPKERGRTKEEQAALDAKKMSTGTMLAVCGSITGAVALGGVALCIAEKKRRAALDTY</sequence>
<gene>
    <name evidence="4" type="ORF">ACHHYP_08196</name>
</gene>
<name>A0A1V9YPQ4_ACHHY</name>
<proteinExistence type="predicted"/>
<dbReference type="EMBL" id="JNBR01001427">
    <property type="protein sequence ID" value="OQR87684.1"/>
    <property type="molecule type" value="Genomic_DNA"/>
</dbReference>
<feature type="chain" id="PRO_5012958185" description="Secreted protein" evidence="3">
    <location>
        <begin position="22"/>
        <end position="102"/>
    </location>
</feature>
<evidence type="ECO:0000313" key="5">
    <source>
        <dbReference type="Proteomes" id="UP000243579"/>
    </source>
</evidence>
<keyword evidence="2" id="KW-1133">Transmembrane helix</keyword>
<accession>A0A1V9YPQ4</accession>
<organism evidence="4 5">
    <name type="scientific">Achlya hypogyna</name>
    <name type="common">Oomycete</name>
    <name type="synonym">Protoachlya hypogyna</name>
    <dbReference type="NCBI Taxonomy" id="1202772"/>
    <lineage>
        <taxon>Eukaryota</taxon>
        <taxon>Sar</taxon>
        <taxon>Stramenopiles</taxon>
        <taxon>Oomycota</taxon>
        <taxon>Saprolegniomycetes</taxon>
        <taxon>Saprolegniales</taxon>
        <taxon>Achlyaceae</taxon>
        <taxon>Achlya</taxon>
    </lineage>
</organism>
<evidence type="ECO:0000256" key="2">
    <source>
        <dbReference type="SAM" id="Phobius"/>
    </source>
</evidence>
<feature type="transmembrane region" description="Helical" evidence="2">
    <location>
        <begin position="70"/>
        <end position="91"/>
    </location>
</feature>
<keyword evidence="2" id="KW-0472">Membrane</keyword>
<evidence type="ECO:0000256" key="1">
    <source>
        <dbReference type="SAM" id="MobiDB-lite"/>
    </source>
</evidence>
<feature type="signal peptide" evidence="3">
    <location>
        <begin position="1"/>
        <end position="21"/>
    </location>
</feature>
<dbReference type="Proteomes" id="UP000243579">
    <property type="component" value="Unassembled WGS sequence"/>
</dbReference>
<keyword evidence="5" id="KW-1185">Reference proteome</keyword>
<keyword evidence="3" id="KW-0732">Signal</keyword>
<dbReference type="OrthoDB" id="77387at2759"/>
<protein>
    <recommendedName>
        <fullName evidence="6">Secreted protein</fullName>
    </recommendedName>
</protein>
<comment type="caution">
    <text evidence="4">The sequence shown here is derived from an EMBL/GenBank/DDBJ whole genome shotgun (WGS) entry which is preliminary data.</text>
</comment>
<reference evidence="4 5" key="1">
    <citation type="journal article" date="2014" name="Genome Biol. Evol.">
        <title>The secreted proteins of Achlya hypogyna and Thraustotheca clavata identify the ancestral oomycete secretome and reveal gene acquisitions by horizontal gene transfer.</title>
        <authorList>
            <person name="Misner I."/>
            <person name="Blouin N."/>
            <person name="Leonard G."/>
            <person name="Richards T.A."/>
            <person name="Lane C.E."/>
        </authorList>
    </citation>
    <scope>NUCLEOTIDE SEQUENCE [LARGE SCALE GENOMIC DNA]</scope>
    <source>
        <strain evidence="4 5">ATCC 48635</strain>
    </source>
</reference>